<dbReference type="InterPro" id="IPR004370">
    <property type="entry name" value="4-OT-like_dom"/>
</dbReference>
<proteinExistence type="predicted"/>
<evidence type="ECO:0000259" key="2">
    <source>
        <dbReference type="Pfam" id="PF01361"/>
    </source>
</evidence>
<evidence type="ECO:0000256" key="1">
    <source>
        <dbReference type="ARBA" id="ARBA00023235"/>
    </source>
</evidence>
<dbReference type="SUPFAM" id="SSF55331">
    <property type="entry name" value="Tautomerase/MIF"/>
    <property type="match status" value="1"/>
</dbReference>
<dbReference type="InterPro" id="IPR014347">
    <property type="entry name" value="Tautomerase/MIF_sf"/>
</dbReference>
<dbReference type="RefSeq" id="WP_171400974.1">
    <property type="nucleotide sequence ID" value="NZ_CP049838.1"/>
</dbReference>
<protein>
    <recommendedName>
        <fullName evidence="2">4-oxalocrotonate tautomerase-like domain-containing protein</fullName>
    </recommendedName>
</protein>
<sequence>MPHVTIQHFPKSLTAEQRSRLVEQVTAAVREAFEVEERVISIALAPVPPEDWDARVYQPEIAAHREELAKAPGY</sequence>
<gene>
    <name evidence="3" type="ORF">G9272_39475</name>
</gene>
<dbReference type="Pfam" id="PF01361">
    <property type="entry name" value="Tautomerase"/>
    <property type="match status" value="1"/>
</dbReference>
<feature type="domain" description="4-oxalocrotonate tautomerase-like" evidence="2">
    <location>
        <begin position="2"/>
        <end position="52"/>
    </location>
</feature>
<dbReference type="AlphaFoldDB" id="A0A6M4X631"/>
<evidence type="ECO:0000313" key="3">
    <source>
        <dbReference type="EMBL" id="QJT05656.1"/>
    </source>
</evidence>
<dbReference type="Gene3D" id="3.30.429.10">
    <property type="entry name" value="Macrophage Migration Inhibitory Factor"/>
    <property type="match status" value="1"/>
</dbReference>
<keyword evidence="4" id="KW-1185">Reference proteome</keyword>
<dbReference type="EMBL" id="CP049838">
    <property type="protein sequence ID" value="QJT05656.1"/>
    <property type="molecule type" value="Genomic_DNA"/>
</dbReference>
<reference evidence="3" key="1">
    <citation type="submission" date="2020-03" db="EMBL/GenBank/DDBJ databases">
        <title>Molecular networking-based the target discovery of potent antiproliferative macrolactams: 5/6/7/16 polycyclic ansamycins and glycosylated trienomycin from Streptomyces cacaoi subsp. asoensis.</title>
        <authorList>
            <person name="Liu L.-L."/>
        </authorList>
    </citation>
    <scope>NUCLEOTIDE SEQUENCE [LARGE SCALE GENOMIC DNA]</scope>
    <source>
        <strain evidence="3">H2S5</strain>
    </source>
</reference>
<accession>A0A6M4X631</accession>
<dbReference type="GO" id="GO:0016853">
    <property type="term" value="F:isomerase activity"/>
    <property type="evidence" value="ECO:0007669"/>
    <property type="project" value="UniProtKB-KW"/>
</dbReference>
<dbReference type="Proteomes" id="UP000502665">
    <property type="component" value="Chromosome"/>
</dbReference>
<organism evidence="3 4">
    <name type="scientific">Streptomyces asoensis</name>
    <dbReference type="NCBI Taxonomy" id="249586"/>
    <lineage>
        <taxon>Bacteria</taxon>
        <taxon>Bacillati</taxon>
        <taxon>Actinomycetota</taxon>
        <taxon>Actinomycetes</taxon>
        <taxon>Kitasatosporales</taxon>
        <taxon>Streptomycetaceae</taxon>
        <taxon>Streptomyces</taxon>
    </lineage>
</organism>
<keyword evidence="1" id="KW-0413">Isomerase</keyword>
<name>A0A6M4X631_9ACTN</name>
<evidence type="ECO:0000313" key="4">
    <source>
        <dbReference type="Proteomes" id="UP000502665"/>
    </source>
</evidence>